<reference evidence="4" key="1">
    <citation type="submission" date="2023-08" db="EMBL/GenBank/DDBJ databases">
        <authorList>
            <person name="Audoor S."/>
            <person name="Bilcke G."/>
        </authorList>
    </citation>
    <scope>NUCLEOTIDE SEQUENCE</scope>
</reference>
<dbReference type="EMBL" id="CAKOGP040000364">
    <property type="protein sequence ID" value="CAJ1934697.1"/>
    <property type="molecule type" value="Genomic_DNA"/>
</dbReference>
<keyword evidence="1" id="KW-0547">Nucleotide-binding</keyword>
<keyword evidence="5" id="KW-1185">Reference proteome</keyword>
<comment type="catalytic activity">
    <reaction evidence="1">
        <text>ATP + H2O = ADP + phosphate + H(+)</text>
        <dbReference type="Rhea" id="RHEA:13065"/>
        <dbReference type="ChEBI" id="CHEBI:15377"/>
        <dbReference type="ChEBI" id="CHEBI:15378"/>
        <dbReference type="ChEBI" id="CHEBI:30616"/>
        <dbReference type="ChEBI" id="CHEBI:43474"/>
        <dbReference type="ChEBI" id="CHEBI:456216"/>
        <dbReference type="EC" id="5.6.2.3"/>
    </reaction>
</comment>
<dbReference type="GO" id="GO:0005524">
    <property type="term" value="F:ATP binding"/>
    <property type="evidence" value="ECO:0007669"/>
    <property type="project" value="UniProtKB-KW"/>
</dbReference>
<dbReference type="Pfam" id="PF05970">
    <property type="entry name" value="PIF1"/>
    <property type="match status" value="1"/>
</dbReference>
<organism evidence="4 5">
    <name type="scientific">Cylindrotheca closterium</name>
    <dbReference type="NCBI Taxonomy" id="2856"/>
    <lineage>
        <taxon>Eukaryota</taxon>
        <taxon>Sar</taxon>
        <taxon>Stramenopiles</taxon>
        <taxon>Ochrophyta</taxon>
        <taxon>Bacillariophyta</taxon>
        <taxon>Bacillariophyceae</taxon>
        <taxon>Bacillariophycidae</taxon>
        <taxon>Bacillariales</taxon>
        <taxon>Bacillariaceae</taxon>
        <taxon>Cylindrotheca</taxon>
    </lineage>
</organism>
<name>A0AAD2FIV0_9STRA</name>
<keyword evidence="1" id="KW-0233">DNA recombination</keyword>
<keyword evidence="1" id="KW-0067">ATP-binding</keyword>
<dbReference type="GO" id="GO:0016787">
    <property type="term" value="F:hydrolase activity"/>
    <property type="evidence" value="ECO:0007669"/>
    <property type="project" value="UniProtKB-KW"/>
</dbReference>
<dbReference type="AlphaFoldDB" id="A0AAD2FIV0"/>
<dbReference type="PANTHER" id="PTHR47642">
    <property type="entry name" value="ATP-DEPENDENT DNA HELICASE"/>
    <property type="match status" value="1"/>
</dbReference>
<keyword evidence="1" id="KW-0347">Helicase</keyword>
<comment type="cofactor">
    <cofactor evidence="1">
        <name>Mg(2+)</name>
        <dbReference type="ChEBI" id="CHEBI:18420"/>
    </cofactor>
</comment>
<dbReference type="Gene3D" id="3.40.50.300">
    <property type="entry name" value="P-loop containing nucleotide triphosphate hydrolases"/>
    <property type="match status" value="1"/>
</dbReference>
<dbReference type="InterPro" id="IPR027417">
    <property type="entry name" value="P-loop_NTPase"/>
</dbReference>
<dbReference type="InterPro" id="IPR010285">
    <property type="entry name" value="DNA_helicase_pif1-like_DEAD"/>
</dbReference>
<evidence type="ECO:0000313" key="5">
    <source>
        <dbReference type="Proteomes" id="UP001295423"/>
    </source>
</evidence>
<dbReference type="Proteomes" id="UP001295423">
    <property type="component" value="Unassembled WGS sequence"/>
</dbReference>
<protein>
    <recommendedName>
        <fullName evidence="1">ATP-dependent DNA helicase</fullName>
        <ecNumber evidence="1">5.6.2.3</ecNumber>
    </recommendedName>
</protein>
<dbReference type="GO" id="GO:0043139">
    <property type="term" value="F:5'-3' DNA helicase activity"/>
    <property type="evidence" value="ECO:0007669"/>
    <property type="project" value="UniProtKB-EC"/>
</dbReference>
<keyword evidence="1" id="KW-0234">DNA repair</keyword>
<comment type="caution">
    <text evidence="4">The sequence shown here is derived from an EMBL/GenBank/DDBJ whole genome shotgun (WGS) entry which is preliminary data.</text>
</comment>
<comment type="similarity">
    <text evidence="1">Belongs to the helicase family.</text>
</comment>
<keyword evidence="1" id="KW-0227">DNA damage</keyword>
<dbReference type="EC" id="5.6.2.3" evidence="1"/>
<evidence type="ECO:0000313" key="4">
    <source>
        <dbReference type="EMBL" id="CAJ1934697.1"/>
    </source>
</evidence>
<dbReference type="InterPro" id="IPR051055">
    <property type="entry name" value="PIF1_helicase"/>
</dbReference>
<evidence type="ECO:0000256" key="1">
    <source>
        <dbReference type="RuleBase" id="RU363044"/>
    </source>
</evidence>
<gene>
    <name evidence="4" type="ORF">CYCCA115_LOCUS4036</name>
</gene>
<feature type="region of interest" description="Disordered" evidence="2">
    <location>
        <begin position="1"/>
        <end position="20"/>
    </location>
</feature>
<accession>A0AAD2FIV0</accession>
<keyword evidence="1" id="KW-0378">Hydrolase</keyword>
<dbReference type="GO" id="GO:0006310">
    <property type="term" value="P:DNA recombination"/>
    <property type="evidence" value="ECO:0007669"/>
    <property type="project" value="UniProtKB-KW"/>
</dbReference>
<sequence>MEENDIVSLDHLQHNEEKHKDDGLGTSWYNDGVQSKIDHAILLNDGQAEIINTYKDYLLNPDNPGGTALPPSVALLTCKGGTGKSFVTHQLLKIGNHKTKTVWTLASNNLNAADIDGSTIASVLKQRIQQKMEEAKTVQQKISHAAVLALERQNVCNARLIIIDKISNVTASKLGQLSRLFSECTQKPNEFFGGIPVLLVGHSNQKEPVGGLLATTSLLKKIDNETKAKEDATRRKQNKAKHWKMLSNHKSASIIDANSNNVASDSTLGCKILASCRWFELTAAERSKDKEHNENVDRLYDGMPIQLDKFHMYKMYNDNTLMADSPEERLRWLKAPVIVKTNRERCAINYARALQFAKATNAILV</sequence>
<evidence type="ECO:0000259" key="3">
    <source>
        <dbReference type="Pfam" id="PF05970"/>
    </source>
</evidence>
<dbReference type="GO" id="GO:0006281">
    <property type="term" value="P:DNA repair"/>
    <property type="evidence" value="ECO:0007669"/>
    <property type="project" value="UniProtKB-KW"/>
</dbReference>
<proteinExistence type="inferred from homology"/>
<dbReference type="PANTHER" id="PTHR47642:SF5">
    <property type="entry name" value="ATP-DEPENDENT DNA HELICASE"/>
    <property type="match status" value="1"/>
</dbReference>
<feature type="compositionally biased region" description="Basic and acidic residues" evidence="2">
    <location>
        <begin position="11"/>
        <end position="20"/>
    </location>
</feature>
<evidence type="ECO:0000256" key="2">
    <source>
        <dbReference type="SAM" id="MobiDB-lite"/>
    </source>
</evidence>
<feature type="domain" description="DNA helicase Pif1-like DEAD-box helicase" evidence="3">
    <location>
        <begin position="74"/>
        <end position="209"/>
    </location>
</feature>
<dbReference type="GO" id="GO:0000723">
    <property type="term" value="P:telomere maintenance"/>
    <property type="evidence" value="ECO:0007669"/>
    <property type="project" value="InterPro"/>
</dbReference>